<reference evidence="1" key="1">
    <citation type="submission" date="2013-01" db="EMBL/GenBank/DDBJ databases">
        <title>Sequence Analysis and Characterization of Three Cryptic, Low-copy Number Plasmids from Thermus sp. WG.</title>
        <authorList>
            <person name="Hu Y."/>
            <person name="Wei Y."/>
            <person name="Du L."/>
            <person name="Chen Y."/>
            <person name="Huang R."/>
        </authorList>
    </citation>
    <scope>NUCLEOTIDE SEQUENCE</scope>
    <source>
        <strain evidence="1">WG</strain>
        <plasmid evidence="1">pWG16</plasmid>
    </source>
</reference>
<dbReference type="EMBL" id="KC491195">
    <property type="protein sequence ID" value="AGK85247.1"/>
    <property type="molecule type" value="Genomic_DNA"/>
</dbReference>
<name>R4JCM0_9DEIN</name>
<keyword evidence="1" id="KW-0614">Plasmid</keyword>
<organism evidence="1">
    <name type="scientific">Thermus sp. WG</name>
    <dbReference type="NCBI Taxonomy" id="1312524"/>
    <lineage>
        <taxon>Bacteria</taxon>
        <taxon>Thermotogati</taxon>
        <taxon>Deinococcota</taxon>
        <taxon>Deinococci</taxon>
        <taxon>Thermales</taxon>
        <taxon>Thermaceae</taxon>
        <taxon>Thermus</taxon>
    </lineage>
</organism>
<dbReference type="AlphaFoldDB" id="R4JCM0"/>
<sequence length="41" mass="4062">MGTILVLVAPLTELRDVVGWGVPSGNTDGERSGVPAVIGAG</sequence>
<geneLocation type="plasmid" evidence="1">
    <name>pWG16</name>
</geneLocation>
<protein>
    <submittedName>
        <fullName evidence="1">Uncharacterized protein</fullName>
    </submittedName>
</protein>
<evidence type="ECO:0000313" key="1">
    <source>
        <dbReference type="EMBL" id="AGK85247.1"/>
    </source>
</evidence>
<accession>R4JCM0</accession>
<proteinExistence type="predicted"/>
<gene>
    <name evidence="1" type="ORF">WG16_08</name>
</gene>